<keyword evidence="1" id="KW-0175">Coiled coil</keyword>
<gene>
    <name evidence="2" type="ORF">MSBRM_1398</name>
</gene>
<dbReference type="KEGG" id="mby:MSBRM_1398"/>
<protein>
    <submittedName>
        <fullName evidence="2">Uncharacterized protein</fullName>
    </submittedName>
</protein>
<evidence type="ECO:0000256" key="1">
    <source>
        <dbReference type="SAM" id="Coils"/>
    </source>
</evidence>
<dbReference type="PATRIC" id="fig|1434108.4.peg.1740"/>
<evidence type="ECO:0000313" key="3">
    <source>
        <dbReference type="Proteomes" id="UP000033033"/>
    </source>
</evidence>
<dbReference type="RefSeq" id="WP_048155232.1">
    <property type="nucleotide sequence ID" value="NZ_CP009528.1"/>
</dbReference>
<evidence type="ECO:0000313" key="2">
    <source>
        <dbReference type="EMBL" id="AKB54396.1"/>
    </source>
</evidence>
<dbReference type="EMBL" id="CP009528">
    <property type="protein sequence ID" value="AKB54396.1"/>
    <property type="molecule type" value="Genomic_DNA"/>
</dbReference>
<keyword evidence="3" id="KW-1185">Reference proteome</keyword>
<dbReference type="GeneID" id="24844643"/>
<feature type="coiled-coil region" evidence="1">
    <location>
        <begin position="12"/>
        <end position="73"/>
    </location>
</feature>
<proteinExistence type="predicted"/>
<organism evidence="2 3">
    <name type="scientific">Methanosarcina barkeri MS</name>
    <dbReference type="NCBI Taxonomy" id="1434108"/>
    <lineage>
        <taxon>Archaea</taxon>
        <taxon>Methanobacteriati</taxon>
        <taxon>Methanobacteriota</taxon>
        <taxon>Stenosarchaea group</taxon>
        <taxon>Methanomicrobia</taxon>
        <taxon>Methanosarcinales</taxon>
        <taxon>Methanosarcinaceae</taxon>
        <taxon>Methanosarcina</taxon>
    </lineage>
</organism>
<accession>A0A0E3LN98</accession>
<reference evidence="2 3" key="1">
    <citation type="submission" date="2014-07" db="EMBL/GenBank/DDBJ databases">
        <title>Methanogenic archaea and the global carbon cycle.</title>
        <authorList>
            <person name="Henriksen J.R."/>
            <person name="Luke J."/>
            <person name="Reinhart S."/>
            <person name="Benedict M.N."/>
            <person name="Youngblut N.D."/>
            <person name="Metcalf M.E."/>
            <person name="Whitaker R.J."/>
            <person name="Metcalf W.W."/>
        </authorList>
    </citation>
    <scope>NUCLEOTIDE SEQUENCE [LARGE SCALE GENOMIC DNA]</scope>
    <source>
        <strain evidence="2 3">MS</strain>
    </source>
</reference>
<name>A0A0E3LN98_METBA</name>
<dbReference type="AlphaFoldDB" id="A0A0E3LN98"/>
<sequence>MVDINSIHGDKIEFLKSNIAAYEKRIEKIKREKLKAQKILGPNIIDDVYDMRIKTIEDGKQRFENLLKELMENQAM</sequence>
<dbReference type="HOGENOM" id="CLU_2645862_0_0_2"/>
<dbReference type="Proteomes" id="UP000033033">
    <property type="component" value="Chromosome"/>
</dbReference>